<reference evidence="3" key="1">
    <citation type="submission" date="2021-01" db="EMBL/GenBank/DDBJ databases">
        <title>Whole genome shotgun sequence of Actinocatenispora rupis NBRC 107355.</title>
        <authorList>
            <person name="Komaki H."/>
            <person name="Tamura T."/>
        </authorList>
    </citation>
    <scope>NUCLEOTIDE SEQUENCE</scope>
    <source>
        <strain evidence="3">NBRC 107355</strain>
    </source>
</reference>
<dbReference type="PRINTS" id="PR00069">
    <property type="entry name" value="ALDKETRDTASE"/>
</dbReference>
<sequence>MTGLPHRRIGTVEVPAIGLGCMGMSEFYGPADDDASVALIHEALDSGVRLLDTADMYGAGHNERLVGRALAGRRDDAVLATKFAIRRDEAGNRSLDSTPEYAKRAVDASLSRLGVDTIDLYYMHRWDGVTPIEETVGALAELVAAGKIRQIGLSEVNADLLRRAAAVHPIAALQSELSLWTRDVLDNGVLATAAELGTTLVAYSPLGRGFLTGAVSSVTNLAPDDFRRTNPRFADGNLEANLAMLAEVRRVAEAHDVPPSRVALAWVLAQGDNVVAIPGTRRSKYLQDNVAAADLALSAADLAALDAAFAPERIAGERYVPAGMPKQG</sequence>
<proteinExistence type="predicted"/>
<name>A0A8J3JA41_9ACTN</name>
<comment type="caution">
    <text evidence="3">The sequence shown here is derived from an EMBL/GenBank/DDBJ whole genome shotgun (WGS) entry which is preliminary data.</text>
</comment>
<dbReference type="PANTHER" id="PTHR43625:SF40">
    <property type="entry name" value="ALDO-KETO REDUCTASE YAKC [NADP(+)]"/>
    <property type="match status" value="1"/>
</dbReference>
<evidence type="ECO:0000256" key="1">
    <source>
        <dbReference type="ARBA" id="ARBA00023002"/>
    </source>
</evidence>
<dbReference type="GO" id="GO:0005737">
    <property type="term" value="C:cytoplasm"/>
    <property type="evidence" value="ECO:0007669"/>
    <property type="project" value="TreeGrafter"/>
</dbReference>
<keyword evidence="1" id="KW-0560">Oxidoreductase</keyword>
<dbReference type="GO" id="GO:0016491">
    <property type="term" value="F:oxidoreductase activity"/>
    <property type="evidence" value="ECO:0007669"/>
    <property type="project" value="UniProtKB-KW"/>
</dbReference>
<dbReference type="CDD" id="cd19076">
    <property type="entry name" value="AKR_AKR13A_13D"/>
    <property type="match status" value="1"/>
</dbReference>
<evidence type="ECO:0000259" key="2">
    <source>
        <dbReference type="Pfam" id="PF00248"/>
    </source>
</evidence>
<dbReference type="PANTHER" id="PTHR43625">
    <property type="entry name" value="AFLATOXIN B1 ALDEHYDE REDUCTASE"/>
    <property type="match status" value="1"/>
</dbReference>
<dbReference type="Pfam" id="PF00248">
    <property type="entry name" value="Aldo_ket_red"/>
    <property type="match status" value="1"/>
</dbReference>
<evidence type="ECO:0000313" key="4">
    <source>
        <dbReference type="Proteomes" id="UP000612808"/>
    </source>
</evidence>
<dbReference type="RefSeq" id="WP_203659314.1">
    <property type="nucleotide sequence ID" value="NZ_BAAAZM010000008.1"/>
</dbReference>
<feature type="domain" description="NADP-dependent oxidoreductase" evidence="2">
    <location>
        <begin position="17"/>
        <end position="308"/>
    </location>
</feature>
<dbReference type="AlphaFoldDB" id="A0A8J3JA41"/>
<dbReference type="InterPro" id="IPR023210">
    <property type="entry name" value="NADP_OxRdtase_dom"/>
</dbReference>
<dbReference type="InterPro" id="IPR050791">
    <property type="entry name" value="Aldo-Keto_reductase"/>
</dbReference>
<dbReference type="InterPro" id="IPR036812">
    <property type="entry name" value="NAD(P)_OxRdtase_dom_sf"/>
</dbReference>
<dbReference type="EMBL" id="BOMB01000021">
    <property type="protein sequence ID" value="GID12867.1"/>
    <property type="molecule type" value="Genomic_DNA"/>
</dbReference>
<dbReference type="Gene3D" id="3.20.20.100">
    <property type="entry name" value="NADP-dependent oxidoreductase domain"/>
    <property type="match status" value="1"/>
</dbReference>
<protein>
    <submittedName>
        <fullName evidence="3">Aldo/keto reductase</fullName>
    </submittedName>
</protein>
<accession>A0A8J3JA41</accession>
<dbReference type="InterPro" id="IPR020471">
    <property type="entry name" value="AKR"/>
</dbReference>
<dbReference type="Proteomes" id="UP000612808">
    <property type="component" value="Unassembled WGS sequence"/>
</dbReference>
<dbReference type="SUPFAM" id="SSF51430">
    <property type="entry name" value="NAD(P)-linked oxidoreductase"/>
    <property type="match status" value="1"/>
</dbReference>
<evidence type="ECO:0000313" key="3">
    <source>
        <dbReference type="EMBL" id="GID12867.1"/>
    </source>
</evidence>
<gene>
    <name evidence="3" type="ORF">Aru02nite_37560</name>
</gene>
<organism evidence="3 4">
    <name type="scientific">Actinocatenispora rupis</name>
    <dbReference type="NCBI Taxonomy" id="519421"/>
    <lineage>
        <taxon>Bacteria</taxon>
        <taxon>Bacillati</taxon>
        <taxon>Actinomycetota</taxon>
        <taxon>Actinomycetes</taxon>
        <taxon>Micromonosporales</taxon>
        <taxon>Micromonosporaceae</taxon>
        <taxon>Actinocatenispora</taxon>
    </lineage>
</organism>
<keyword evidence="4" id="KW-1185">Reference proteome</keyword>